<feature type="signal peptide" evidence="1">
    <location>
        <begin position="1"/>
        <end position="24"/>
    </location>
</feature>
<dbReference type="Proteomes" id="UP000217895">
    <property type="component" value="Chromosome"/>
</dbReference>
<dbReference type="Gene3D" id="2.60.40.10">
    <property type="entry name" value="Immunoglobulins"/>
    <property type="match status" value="1"/>
</dbReference>
<reference evidence="3 4" key="1">
    <citation type="submission" date="2017-06" db="EMBL/GenBank/DDBJ databases">
        <title>Genome sequencing of cyanobaciteial culture collection at National Institute for Environmental Studies (NIES).</title>
        <authorList>
            <person name="Hirose Y."/>
            <person name="Shimura Y."/>
            <person name="Fujisawa T."/>
            <person name="Nakamura Y."/>
            <person name="Kawachi M."/>
        </authorList>
    </citation>
    <scope>NUCLEOTIDE SEQUENCE [LARGE SCALE GENOMIC DNA]</scope>
    <source>
        <strain evidence="3 4">NIES-2135</strain>
    </source>
</reference>
<dbReference type="Pfam" id="PF07705">
    <property type="entry name" value="CARDB"/>
    <property type="match status" value="1"/>
</dbReference>
<proteinExistence type="predicted"/>
<gene>
    <name evidence="3" type="ORF">NIES2135_14370</name>
</gene>
<evidence type="ECO:0000313" key="3">
    <source>
        <dbReference type="EMBL" id="BAY54619.1"/>
    </source>
</evidence>
<protein>
    <recommendedName>
        <fullName evidence="2">CARDB domain-containing protein</fullName>
    </recommendedName>
</protein>
<sequence length="178" mass="19210">MKRHLLIALSSVAALSMSAVSAIAATPNPQPGCPDGWVPRPPELNPALGECMPGEIAPPSGGGILKKQLPDLKIREYQFSERAPQSVRVQIINQGNAIAKPSNLRLTVTQIKGVKVNRMLEVQLPAFKPHQSSNFLVNASEILPSDVDLKDTTFRLKADATLLVNESDESDNVALHHP</sequence>
<accession>A0A1Z4JCY4</accession>
<dbReference type="AlphaFoldDB" id="A0A1Z4JCY4"/>
<evidence type="ECO:0000313" key="4">
    <source>
        <dbReference type="Proteomes" id="UP000217895"/>
    </source>
</evidence>
<name>A0A1Z4JCY4_LEPBY</name>
<dbReference type="EMBL" id="AP018203">
    <property type="protein sequence ID" value="BAY54619.1"/>
    <property type="molecule type" value="Genomic_DNA"/>
</dbReference>
<keyword evidence="4" id="KW-1185">Reference proteome</keyword>
<organism evidence="3 4">
    <name type="scientific">Leptolyngbya boryana NIES-2135</name>
    <dbReference type="NCBI Taxonomy" id="1973484"/>
    <lineage>
        <taxon>Bacteria</taxon>
        <taxon>Bacillati</taxon>
        <taxon>Cyanobacteriota</taxon>
        <taxon>Cyanophyceae</taxon>
        <taxon>Leptolyngbyales</taxon>
        <taxon>Leptolyngbyaceae</taxon>
        <taxon>Leptolyngbya group</taxon>
        <taxon>Leptolyngbya</taxon>
    </lineage>
</organism>
<dbReference type="InterPro" id="IPR011635">
    <property type="entry name" value="CARDB"/>
</dbReference>
<dbReference type="InterPro" id="IPR013783">
    <property type="entry name" value="Ig-like_fold"/>
</dbReference>
<evidence type="ECO:0000256" key="1">
    <source>
        <dbReference type="SAM" id="SignalP"/>
    </source>
</evidence>
<evidence type="ECO:0000259" key="2">
    <source>
        <dbReference type="Pfam" id="PF07705"/>
    </source>
</evidence>
<keyword evidence="1" id="KW-0732">Signal</keyword>
<feature type="chain" id="PRO_5011120012" description="CARDB domain-containing protein" evidence="1">
    <location>
        <begin position="25"/>
        <end position="178"/>
    </location>
</feature>
<feature type="domain" description="CARDB" evidence="2">
    <location>
        <begin position="70"/>
        <end position="173"/>
    </location>
</feature>